<accession>G5K5K6</accession>
<gene>
    <name evidence="1" type="ORF">STRIC_2122</name>
</gene>
<keyword evidence="2" id="KW-1185">Reference proteome</keyword>
<dbReference type="STRING" id="764299.STRIC_2122"/>
<evidence type="ECO:0000313" key="1">
    <source>
        <dbReference type="EMBL" id="EHI69111.1"/>
    </source>
</evidence>
<sequence length="38" mass="4661">MLLAFGDGWRKNNGYQLTEQEIRKDFDWAWQWAKEVTE</sequence>
<comment type="caution">
    <text evidence="1">The sequence shown here is derived from an EMBL/GenBank/DDBJ whole genome shotgun (WGS) entry which is preliminary data.</text>
</comment>
<organism evidence="1 2">
    <name type="scientific">Streptococcus ictaluri 707-05</name>
    <dbReference type="NCBI Taxonomy" id="764299"/>
    <lineage>
        <taxon>Bacteria</taxon>
        <taxon>Bacillati</taxon>
        <taxon>Bacillota</taxon>
        <taxon>Bacilli</taxon>
        <taxon>Lactobacillales</taxon>
        <taxon>Streptococcaceae</taxon>
        <taxon>Streptococcus</taxon>
    </lineage>
</organism>
<dbReference type="Proteomes" id="UP000003330">
    <property type="component" value="Unassembled WGS sequence"/>
</dbReference>
<name>G5K5K6_9STRE</name>
<dbReference type="EMBL" id="AEUX02000007">
    <property type="protein sequence ID" value="EHI69111.1"/>
    <property type="molecule type" value="Genomic_DNA"/>
</dbReference>
<evidence type="ECO:0000313" key="2">
    <source>
        <dbReference type="Proteomes" id="UP000003330"/>
    </source>
</evidence>
<proteinExistence type="predicted"/>
<protein>
    <submittedName>
        <fullName evidence="1">Uncharacterized protein</fullName>
    </submittedName>
</protein>
<reference evidence="1 2" key="1">
    <citation type="journal article" date="2014" name="Int. J. Syst. Evol. Microbiol.">
        <title>Phylogenomics and the dynamic genome evolution of the genus Streptococcus.</title>
        <authorList>
            <consortium name="The Broad Institute Genome Sequencing Platform"/>
            <person name="Richards V.P."/>
            <person name="Palmer S.R."/>
            <person name="Pavinski Bitar P.D."/>
            <person name="Qin X."/>
            <person name="Weinstock G.M."/>
            <person name="Highlander S.K."/>
            <person name="Town C.D."/>
            <person name="Burne R.A."/>
            <person name="Stanhope M.J."/>
        </authorList>
    </citation>
    <scope>NUCLEOTIDE SEQUENCE [LARGE SCALE GENOMIC DNA]</scope>
    <source>
        <strain evidence="1 2">707-05</strain>
    </source>
</reference>
<dbReference type="AlphaFoldDB" id="G5K5K6"/>